<dbReference type="InterPro" id="IPR009057">
    <property type="entry name" value="Homeodomain-like_sf"/>
</dbReference>
<accession>A0AAU7Z7H3</accession>
<evidence type="ECO:0000256" key="2">
    <source>
        <dbReference type="ARBA" id="ARBA00023125"/>
    </source>
</evidence>
<dbReference type="InterPro" id="IPR050204">
    <property type="entry name" value="AraC_XylS_family_regulators"/>
</dbReference>
<keyword evidence="3" id="KW-0804">Transcription</keyword>
<keyword evidence="2" id="KW-0238">DNA-binding</keyword>
<dbReference type="InterPro" id="IPR018062">
    <property type="entry name" value="HTH_AraC-typ_CS"/>
</dbReference>
<dbReference type="GO" id="GO:0003700">
    <property type="term" value="F:DNA-binding transcription factor activity"/>
    <property type="evidence" value="ECO:0007669"/>
    <property type="project" value="InterPro"/>
</dbReference>
<reference evidence="5" key="2">
    <citation type="journal article" date="2024" name="Environ. Microbiol.">
        <title>Genome analysis and description of Tunturibacter gen. nov. expands the diversity of Terriglobia in tundra soils.</title>
        <authorList>
            <person name="Messyasz A."/>
            <person name="Mannisto M.K."/>
            <person name="Kerkhof L.J."/>
            <person name="Haggblom M.M."/>
        </authorList>
    </citation>
    <scope>NUCLEOTIDE SEQUENCE</scope>
    <source>
        <strain evidence="5">M8UP23</strain>
    </source>
</reference>
<keyword evidence="1" id="KW-0805">Transcription regulation</keyword>
<dbReference type="PROSITE" id="PS00041">
    <property type="entry name" value="HTH_ARAC_FAMILY_1"/>
    <property type="match status" value="1"/>
</dbReference>
<dbReference type="Gene3D" id="1.10.10.60">
    <property type="entry name" value="Homeodomain-like"/>
    <property type="match status" value="2"/>
</dbReference>
<protein>
    <submittedName>
        <fullName evidence="5">AraC family transcriptional regulator</fullName>
    </submittedName>
</protein>
<organism evidence="5">
    <name type="scientific">Tunturiibacter empetritectus</name>
    <dbReference type="NCBI Taxonomy" id="3069691"/>
    <lineage>
        <taxon>Bacteria</taxon>
        <taxon>Pseudomonadati</taxon>
        <taxon>Acidobacteriota</taxon>
        <taxon>Terriglobia</taxon>
        <taxon>Terriglobales</taxon>
        <taxon>Acidobacteriaceae</taxon>
        <taxon>Tunturiibacter</taxon>
    </lineage>
</organism>
<feature type="domain" description="HTH araC/xylS-type" evidence="4">
    <location>
        <begin position="194"/>
        <end position="292"/>
    </location>
</feature>
<dbReference type="SMART" id="SM00342">
    <property type="entry name" value="HTH_ARAC"/>
    <property type="match status" value="1"/>
</dbReference>
<dbReference type="RefSeq" id="WP_353068022.1">
    <property type="nucleotide sequence ID" value="NZ_CP132932.1"/>
</dbReference>
<dbReference type="InterPro" id="IPR020449">
    <property type="entry name" value="Tscrpt_reg_AraC-type_HTH"/>
</dbReference>
<dbReference type="AlphaFoldDB" id="A0AAU7Z7H3"/>
<dbReference type="Pfam" id="PF12833">
    <property type="entry name" value="HTH_18"/>
    <property type="match status" value="1"/>
</dbReference>
<dbReference type="PANTHER" id="PTHR46796">
    <property type="entry name" value="HTH-TYPE TRANSCRIPTIONAL ACTIVATOR RHAS-RELATED"/>
    <property type="match status" value="1"/>
</dbReference>
<evidence type="ECO:0000259" key="4">
    <source>
        <dbReference type="PROSITE" id="PS01124"/>
    </source>
</evidence>
<dbReference type="SUPFAM" id="SSF46689">
    <property type="entry name" value="Homeodomain-like"/>
    <property type="match status" value="2"/>
</dbReference>
<sequence>MAGRKPSQLVGLIPSGAQMLGTSESLPWKGFFIEKHAMTPGERPLGVSRWHLISALGKRPAIFEGKTAHGGVLPFTKAPGALTLVPLGTIPAVRLCSSSELISCAVEDAVVQAIAMEERKGQMPELLFKTGIRDRATEHIVNLLSEEMEAGGLAGRMYAESLVQALVSRYLALASSKSVPQAPAAPVMHPRLLRRLRDWMESNLHRDISLAAMAREANYSSTHLLRSFRASTGMTPHQYLLELRVAKAESLLRDKAPRLIDIASECGFASQAHFTQIFKARRGLTPGQYRRQFAS</sequence>
<proteinExistence type="predicted"/>
<dbReference type="EMBL" id="CP132932">
    <property type="protein sequence ID" value="XCB24794.1"/>
    <property type="molecule type" value="Genomic_DNA"/>
</dbReference>
<evidence type="ECO:0000313" key="5">
    <source>
        <dbReference type="EMBL" id="XCB24794.1"/>
    </source>
</evidence>
<reference evidence="5" key="1">
    <citation type="submission" date="2023-08" db="EMBL/GenBank/DDBJ databases">
        <authorList>
            <person name="Messyasz A."/>
            <person name="Mannisto M.K."/>
            <person name="Kerkhof L.J."/>
            <person name="Haggblom M."/>
        </authorList>
    </citation>
    <scope>NUCLEOTIDE SEQUENCE</scope>
    <source>
        <strain evidence="5">M8UP23</strain>
    </source>
</reference>
<evidence type="ECO:0000256" key="1">
    <source>
        <dbReference type="ARBA" id="ARBA00023015"/>
    </source>
</evidence>
<name>A0AAU7Z7H3_9BACT</name>
<dbReference type="PROSITE" id="PS01124">
    <property type="entry name" value="HTH_ARAC_FAMILY_2"/>
    <property type="match status" value="1"/>
</dbReference>
<dbReference type="PANTHER" id="PTHR46796:SF6">
    <property type="entry name" value="ARAC SUBFAMILY"/>
    <property type="match status" value="1"/>
</dbReference>
<dbReference type="KEGG" id="temp:RBB75_10010"/>
<gene>
    <name evidence="5" type="ORF">RBB75_10010</name>
</gene>
<evidence type="ECO:0000256" key="3">
    <source>
        <dbReference type="ARBA" id="ARBA00023163"/>
    </source>
</evidence>
<dbReference type="PRINTS" id="PR00032">
    <property type="entry name" value="HTHARAC"/>
</dbReference>
<dbReference type="InterPro" id="IPR018060">
    <property type="entry name" value="HTH_AraC"/>
</dbReference>
<dbReference type="GO" id="GO:0043565">
    <property type="term" value="F:sequence-specific DNA binding"/>
    <property type="evidence" value="ECO:0007669"/>
    <property type="project" value="InterPro"/>
</dbReference>